<reference evidence="3 4" key="1">
    <citation type="submission" date="2019-08" db="EMBL/GenBank/DDBJ databases">
        <title>Genone of Arthrobacter echini P9.</title>
        <authorList>
            <person name="Bowman J.P."/>
        </authorList>
    </citation>
    <scope>NUCLEOTIDE SEQUENCE [LARGE SCALE GENOMIC DNA]</scope>
    <source>
        <strain evidence="3 4">P9</strain>
    </source>
</reference>
<dbReference type="InterPro" id="IPR007685">
    <property type="entry name" value="RelA_SpoT"/>
</dbReference>
<feature type="compositionally biased region" description="Basic residues" evidence="1">
    <location>
        <begin position="308"/>
        <end position="318"/>
    </location>
</feature>
<protein>
    <submittedName>
        <fullName evidence="3">GTP pyrophosphokinase family protein</fullName>
    </submittedName>
</protein>
<dbReference type="OrthoDB" id="9801824at2"/>
<dbReference type="RefSeq" id="WP_148601114.1">
    <property type="nucleotide sequence ID" value="NZ_VSLD01000004.1"/>
</dbReference>
<evidence type="ECO:0000256" key="1">
    <source>
        <dbReference type="SAM" id="MobiDB-lite"/>
    </source>
</evidence>
<comment type="caution">
    <text evidence="3">The sequence shown here is derived from an EMBL/GenBank/DDBJ whole genome shotgun (WGS) entry which is preliminary data.</text>
</comment>
<evidence type="ECO:0000313" key="4">
    <source>
        <dbReference type="Proteomes" id="UP000323410"/>
    </source>
</evidence>
<dbReference type="SUPFAM" id="SSF81301">
    <property type="entry name" value="Nucleotidyltransferase"/>
    <property type="match status" value="1"/>
</dbReference>
<dbReference type="GO" id="GO:0016301">
    <property type="term" value="F:kinase activity"/>
    <property type="evidence" value="ECO:0007669"/>
    <property type="project" value="UniProtKB-KW"/>
</dbReference>
<dbReference type="CDD" id="cd05399">
    <property type="entry name" value="NT_Rel-Spo_like"/>
    <property type="match status" value="1"/>
</dbReference>
<proteinExistence type="predicted"/>
<feature type="compositionally biased region" description="Basic and acidic residues" evidence="1">
    <location>
        <begin position="298"/>
        <end position="307"/>
    </location>
</feature>
<dbReference type="SMART" id="SM00954">
    <property type="entry name" value="RelA_SpoT"/>
    <property type="match status" value="1"/>
</dbReference>
<dbReference type="EMBL" id="VSLD01000004">
    <property type="protein sequence ID" value="TYC98638.1"/>
    <property type="molecule type" value="Genomic_DNA"/>
</dbReference>
<dbReference type="InterPro" id="IPR043519">
    <property type="entry name" value="NT_sf"/>
</dbReference>
<evidence type="ECO:0000259" key="2">
    <source>
        <dbReference type="SMART" id="SM00954"/>
    </source>
</evidence>
<keyword evidence="3" id="KW-0418">Kinase</keyword>
<sequence length="318" mass="35437">MDQQNLGSSLDAIADAIRARLRDDGLNYHLIESRVKSVDSTREKLQKTDARGQAKYRNGIDDLDDILGVRIITYIQPDVANVVAALTGQFLVVENIDKKAQQMKEGVVGYAAHHLVLQVPSANTPPGCAACVGQRFEVQIKTVLQHAWAEFEHDVRYKALGEVSPAINRAFTLASGLIELADDEFVKIHSAAAVEKATNAADSHQGEPDLTADVLAELLAEVIPDHPRSRKDQYDWLLTLLDSMGINTVDSLRRLIEDVDWEEIDRRMSYRFPAGHVRVVDDMLLRTYGQEYITTTKDSGEDPGREAKLRHRLGKLTT</sequence>
<evidence type="ECO:0000313" key="3">
    <source>
        <dbReference type="EMBL" id="TYC98638.1"/>
    </source>
</evidence>
<name>A0A5D0XQI3_9MICC</name>
<dbReference type="AlphaFoldDB" id="A0A5D0XQI3"/>
<gene>
    <name evidence="3" type="ORF">FQ377_10000</name>
</gene>
<organism evidence="3 4">
    <name type="scientific">Arthrobacter echini</name>
    <dbReference type="NCBI Taxonomy" id="1529066"/>
    <lineage>
        <taxon>Bacteria</taxon>
        <taxon>Bacillati</taxon>
        <taxon>Actinomycetota</taxon>
        <taxon>Actinomycetes</taxon>
        <taxon>Micrococcales</taxon>
        <taxon>Micrococcaceae</taxon>
        <taxon>Arthrobacter</taxon>
    </lineage>
</organism>
<accession>A0A5D0XQI3</accession>
<dbReference type="Gene3D" id="1.10.287.860">
    <property type="entry name" value="Nucleotidyltransferase"/>
    <property type="match status" value="1"/>
</dbReference>
<dbReference type="PANTHER" id="PTHR41773:SF1">
    <property type="entry name" value="RELA_SPOT DOMAIN-CONTAINING PROTEIN"/>
    <property type="match status" value="1"/>
</dbReference>
<dbReference type="Pfam" id="PF04607">
    <property type="entry name" value="RelA_SpoT"/>
    <property type="match status" value="1"/>
</dbReference>
<dbReference type="Gene3D" id="3.30.460.10">
    <property type="entry name" value="Beta Polymerase, domain 2"/>
    <property type="match status" value="1"/>
</dbReference>
<dbReference type="PANTHER" id="PTHR41773">
    <property type="entry name" value="GTP PYROPHOSPHATASE-RELATED"/>
    <property type="match status" value="1"/>
</dbReference>
<keyword evidence="3" id="KW-0808">Transferase</keyword>
<feature type="domain" description="RelA/SpoT" evidence="2">
    <location>
        <begin position="33"/>
        <end position="163"/>
    </location>
</feature>
<dbReference type="Proteomes" id="UP000323410">
    <property type="component" value="Unassembled WGS sequence"/>
</dbReference>
<dbReference type="GO" id="GO:0015969">
    <property type="term" value="P:guanosine tetraphosphate metabolic process"/>
    <property type="evidence" value="ECO:0007669"/>
    <property type="project" value="InterPro"/>
</dbReference>
<feature type="region of interest" description="Disordered" evidence="1">
    <location>
        <begin position="295"/>
        <end position="318"/>
    </location>
</feature>
<keyword evidence="4" id="KW-1185">Reference proteome</keyword>